<proteinExistence type="predicted"/>
<dbReference type="EMBL" id="KV417268">
    <property type="protein sequence ID" value="KZP00687.1"/>
    <property type="molecule type" value="Genomic_DNA"/>
</dbReference>
<feature type="region of interest" description="Disordered" evidence="1">
    <location>
        <begin position="153"/>
        <end position="188"/>
    </location>
</feature>
<name>A0A167R988_CALVF</name>
<organism evidence="2 3">
    <name type="scientific">Calocera viscosa (strain TUFC12733)</name>
    <dbReference type="NCBI Taxonomy" id="1330018"/>
    <lineage>
        <taxon>Eukaryota</taxon>
        <taxon>Fungi</taxon>
        <taxon>Dikarya</taxon>
        <taxon>Basidiomycota</taxon>
        <taxon>Agaricomycotina</taxon>
        <taxon>Dacrymycetes</taxon>
        <taxon>Dacrymycetales</taxon>
        <taxon>Dacrymycetaceae</taxon>
        <taxon>Calocera</taxon>
    </lineage>
</organism>
<dbReference type="Proteomes" id="UP000076738">
    <property type="component" value="Unassembled WGS sequence"/>
</dbReference>
<sequence>MKNTQLPLPEDAPPGYETVTVPAGPGPSDFPSTPSGGARNEKRPFQAAALELVTNSPPPPEGSIWDLASASGWMDLWRRKQKVEEMRTTLRGLIYDTLRNLSDPGALSTLESCQAACRPHGISFEELIQEVVEGHTPLYWAILAVCHTHTPSSPSSSLPAGPSLSPSTSLPSSPTTQQGTGTGTEAAPGSAVGNSILKLLLSVPLTPSTVSDARAALMLNDANALFQTLRTYPTFAKTSYAESVIGLGAAAAAASSSSSSGGSPGTQGQGRISPVRVTHVSSPSAGAGTFLVSWSIPVFCKRVKVSRKISTQWIARGRAWQCSISVDGQGGPWMLSLKLLKGSASTPLDGVLRLGRPEGEKVELRLKKRKLEAGGHNVEVKLNSVPGGATLEYEDSPYLSPEGTLYVQGEFALEKNGLKQQD</sequence>
<evidence type="ECO:0000256" key="1">
    <source>
        <dbReference type="SAM" id="MobiDB-lite"/>
    </source>
</evidence>
<reference evidence="2 3" key="1">
    <citation type="journal article" date="2016" name="Mol. Biol. Evol.">
        <title>Comparative Genomics of Early-Diverging Mushroom-Forming Fungi Provides Insights into the Origins of Lignocellulose Decay Capabilities.</title>
        <authorList>
            <person name="Nagy L.G."/>
            <person name="Riley R."/>
            <person name="Tritt A."/>
            <person name="Adam C."/>
            <person name="Daum C."/>
            <person name="Floudas D."/>
            <person name="Sun H."/>
            <person name="Yadav J.S."/>
            <person name="Pangilinan J."/>
            <person name="Larsson K.H."/>
            <person name="Matsuura K."/>
            <person name="Barry K."/>
            <person name="Labutti K."/>
            <person name="Kuo R."/>
            <person name="Ohm R.A."/>
            <person name="Bhattacharya S.S."/>
            <person name="Shirouzu T."/>
            <person name="Yoshinaga Y."/>
            <person name="Martin F.M."/>
            <person name="Grigoriev I.V."/>
            <person name="Hibbett D.S."/>
        </authorList>
    </citation>
    <scope>NUCLEOTIDE SEQUENCE [LARGE SCALE GENOMIC DNA]</scope>
    <source>
        <strain evidence="2 3">TUFC12733</strain>
    </source>
</reference>
<gene>
    <name evidence="2" type="ORF">CALVIDRAFT_594879</name>
</gene>
<protein>
    <submittedName>
        <fullName evidence="2">Uncharacterized protein</fullName>
    </submittedName>
</protein>
<evidence type="ECO:0000313" key="2">
    <source>
        <dbReference type="EMBL" id="KZP00687.1"/>
    </source>
</evidence>
<feature type="region of interest" description="Disordered" evidence="1">
    <location>
        <begin position="1"/>
        <end position="42"/>
    </location>
</feature>
<accession>A0A167R988</accession>
<dbReference type="STRING" id="1330018.A0A167R988"/>
<evidence type="ECO:0000313" key="3">
    <source>
        <dbReference type="Proteomes" id="UP000076738"/>
    </source>
</evidence>
<keyword evidence="3" id="KW-1185">Reference proteome</keyword>
<dbReference type="AlphaFoldDB" id="A0A167R988"/>
<dbReference type="OrthoDB" id="2959034at2759"/>